<dbReference type="AlphaFoldDB" id="A0A2K9NUB5"/>
<dbReference type="Proteomes" id="UP000235584">
    <property type="component" value="Chromosome"/>
</dbReference>
<dbReference type="PROSITE" id="PS50937">
    <property type="entry name" value="HTH_MERR_2"/>
    <property type="match status" value="1"/>
</dbReference>
<protein>
    <submittedName>
        <fullName evidence="2">Uncharacterized protein</fullName>
    </submittedName>
</protein>
<dbReference type="SUPFAM" id="SSF46955">
    <property type="entry name" value="Putative DNA-binding domain"/>
    <property type="match status" value="1"/>
</dbReference>
<accession>A0A2K9NUB5</accession>
<dbReference type="EMBL" id="CP025704">
    <property type="protein sequence ID" value="AUN99109.1"/>
    <property type="molecule type" value="Genomic_DNA"/>
</dbReference>
<dbReference type="SMART" id="SM00422">
    <property type="entry name" value="HTH_MERR"/>
    <property type="match status" value="1"/>
</dbReference>
<dbReference type="InterPro" id="IPR047057">
    <property type="entry name" value="MerR_fam"/>
</dbReference>
<reference evidence="2 3" key="1">
    <citation type="submission" date="2018-01" db="EMBL/GenBank/DDBJ databases">
        <title>Complete genome sequence of Bacteriovorax stolpii DSM12778.</title>
        <authorList>
            <person name="Tang B."/>
            <person name="Chang J."/>
        </authorList>
    </citation>
    <scope>NUCLEOTIDE SEQUENCE [LARGE SCALE GENOMIC DNA]</scope>
    <source>
        <strain evidence="2 3">DSM 12778</strain>
    </source>
</reference>
<name>A0A2K9NUB5_BACTC</name>
<evidence type="ECO:0000256" key="1">
    <source>
        <dbReference type="ARBA" id="ARBA00023125"/>
    </source>
</evidence>
<dbReference type="Gene3D" id="1.10.1660.10">
    <property type="match status" value="1"/>
</dbReference>
<dbReference type="PRINTS" id="PR00040">
    <property type="entry name" value="HTHMERR"/>
</dbReference>
<dbReference type="RefSeq" id="WP_102244400.1">
    <property type="nucleotide sequence ID" value="NZ_CP025704.1"/>
</dbReference>
<evidence type="ECO:0000313" key="3">
    <source>
        <dbReference type="Proteomes" id="UP000235584"/>
    </source>
</evidence>
<dbReference type="GO" id="GO:0003677">
    <property type="term" value="F:DNA binding"/>
    <property type="evidence" value="ECO:0007669"/>
    <property type="project" value="UniProtKB-KW"/>
</dbReference>
<keyword evidence="3" id="KW-1185">Reference proteome</keyword>
<evidence type="ECO:0000313" key="2">
    <source>
        <dbReference type="EMBL" id="AUN99109.1"/>
    </source>
</evidence>
<dbReference type="InterPro" id="IPR000551">
    <property type="entry name" value="MerR-type_HTH_dom"/>
</dbReference>
<proteinExistence type="predicted"/>
<dbReference type="InterPro" id="IPR009061">
    <property type="entry name" value="DNA-bd_dom_put_sf"/>
</dbReference>
<dbReference type="PANTHER" id="PTHR30204">
    <property type="entry name" value="REDOX-CYCLING DRUG-SENSING TRANSCRIPTIONAL ACTIVATOR SOXR"/>
    <property type="match status" value="1"/>
</dbReference>
<dbReference type="PANTHER" id="PTHR30204:SF92">
    <property type="entry name" value="HTH-TYPE TRANSCRIPTIONAL REGULATOR ZNTR"/>
    <property type="match status" value="1"/>
</dbReference>
<dbReference type="Pfam" id="PF13411">
    <property type="entry name" value="MerR_1"/>
    <property type="match status" value="1"/>
</dbReference>
<dbReference type="KEGG" id="bsto:C0V70_13565"/>
<gene>
    <name evidence="2" type="ORF">C0V70_13565</name>
</gene>
<sequence length="142" mass="16587">MRISKTQHEAFYTIGELAEKVGVNVETIRFYERQKIIYQPKKDTGRRKYSAEFVEHLKFIKQAQKVGFSLTEIKEFMSLKLNPNKSCISIKNKTSMKIDEVTDKIKNLQKMLKLLKKFESKCDGNESTEKCTILDGLKEMQL</sequence>
<keyword evidence="1" id="KW-0238">DNA-binding</keyword>
<organism evidence="2 3">
    <name type="scientific">Bacteriovorax stolpii</name>
    <name type="common">Bdellovibrio stolpii</name>
    <dbReference type="NCBI Taxonomy" id="960"/>
    <lineage>
        <taxon>Bacteria</taxon>
        <taxon>Pseudomonadati</taxon>
        <taxon>Bdellovibrionota</taxon>
        <taxon>Bacteriovoracia</taxon>
        <taxon>Bacteriovoracales</taxon>
        <taxon>Bacteriovoracaceae</taxon>
        <taxon>Bacteriovorax</taxon>
    </lineage>
</organism>
<dbReference type="GO" id="GO:0003700">
    <property type="term" value="F:DNA-binding transcription factor activity"/>
    <property type="evidence" value="ECO:0007669"/>
    <property type="project" value="InterPro"/>
</dbReference>